<dbReference type="KEGG" id="ntr:B0W44_14565"/>
<dbReference type="InterPro" id="IPR011701">
    <property type="entry name" value="MFS"/>
</dbReference>
<dbReference type="InterPro" id="IPR036259">
    <property type="entry name" value="MFS_trans_sf"/>
</dbReference>
<feature type="transmembrane region" description="Helical" evidence="6">
    <location>
        <begin position="12"/>
        <end position="31"/>
    </location>
</feature>
<evidence type="ECO:0000259" key="7">
    <source>
        <dbReference type="PROSITE" id="PS50850"/>
    </source>
</evidence>
<evidence type="ECO:0000313" key="8">
    <source>
        <dbReference type="EMBL" id="AQS57594.1"/>
    </source>
</evidence>
<proteinExistence type="predicted"/>
<keyword evidence="4 6" id="KW-1133">Transmembrane helix</keyword>
<feature type="transmembrane region" description="Helical" evidence="6">
    <location>
        <begin position="368"/>
        <end position="389"/>
    </location>
</feature>
<dbReference type="Gene3D" id="1.20.1250.20">
    <property type="entry name" value="MFS general substrate transporter like domains"/>
    <property type="match status" value="2"/>
</dbReference>
<dbReference type="GO" id="GO:0005886">
    <property type="term" value="C:plasma membrane"/>
    <property type="evidence" value="ECO:0007669"/>
    <property type="project" value="UniProtKB-SubCell"/>
</dbReference>
<accession>A0A1U9KC31</accession>
<organism evidence="8 9">
    <name type="scientific">Novibacillus thermophilus</name>
    <dbReference type="NCBI Taxonomy" id="1471761"/>
    <lineage>
        <taxon>Bacteria</taxon>
        <taxon>Bacillati</taxon>
        <taxon>Bacillota</taxon>
        <taxon>Bacilli</taxon>
        <taxon>Bacillales</taxon>
        <taxon>Thermoactinomycetaceae</taxon>
        <taxon>Novibacillus</taxon>
    </lineage>
</organism>
<dbReference type="PROSITE" id="PS50850">
    <property type="entry name" value="MFS"/>
    <property type="match status" value="1"/>
</dbReference>
<evidence type="ECO:0000256" key="2">
    <source>
        <dbReference type="ARBA" id="ARBA00022448"/>
    </source>
</evidence>
<feature type="transmembrane region" description="Helical" evidence="6">
    <location>
        <begin position="281"/>
        <end position="299"/>
    </location>
</feature>
<evidence type="ECO:0000256" key="5">
    <source>
        <dbReference type="ARBA" id="ARBA00023136"/>
    </source>
</evidence>
<protein>
    <submittedName>
        <fullName evidence="8">Transporter</fullName>
    </submittedName>
</protein>
<feature type="transmembrane region" description="Helical" evidence="6">
    <location>
        <begin position="135"/>
        <end position="160"/>
    </location>
</feature>
<comment type="subcellular location">
    <subcellularLocation>
        <location evidence="1">Cell membrane</location>
        <topology evidence="1">Multi-pass membrane protein</topology>
    </subcellularLocation>
</comment>
<dbReference type="CDD" id="cd17339">
    <property type="entry name" value="MFS_NIMT_CynX_like"/>
    <property type="match status" value="1"/>
</dbReference>
<dbReference type="PANTHER" id="PTHR23523:SF2">
    <property type="entry name" value="2-NITROIMIDAZOLE TRANSPORTER"/>
    <property type="match status" value="1"/>
</dbReference>
<dbReference type="GO" id="GO:0022857">
    <property type="term" value="F:transmembrane transporter activity"/>
    <property type="evidence" value="ECO:0007669"/>
    <property type="project" value="InterPro"/>
</dbReference>
<dbReference type="OrthoDB" id="9797740at2"/>
<evidence type="ECO:0000256" key="4">
    <source>
        <dbReference type="ARBA" id="ARBA00022989"/>
    </source>
</evidence>
<evidence type="ECO:0000256" key="1">
    <source>
        <dbReference type="ARBA" id="ARBA00004651"/>
    </source>
</evidence>
<dbReference type="AlphaFoldDB" id="A0A1U9KC31"/>
<reference evidence="8 9" key="1">
    <citation type="journal article" date="2015" name="Int. J. Syst. Evol. Microbiol.">
        <title>Novibacillus thermophilus gen. nov., sp. nov., a Gram-staining-negative and moderately thermophilic member of the family Thermoactinomycetaceae.</title>
        <authorList>
            <person name="Yang G."/>
            <person name="Chen J."/>
            <person name="Zhou S."/>
        </authorList>
    </citation>
    <scope>NUCLEOTIDE SEQUENCE [LARGE SCALE GENOMIC DNA]</scope>
    <source>
        <strain evidence="8 9">SG-1</strain>
    </source>
</reference>
<dbReference type="Proteomes" id="UP000188603">
    <property type="component" value="Chromosome"/>
</dbReference>
<feature type="transmembrane region" description="Helical" evidence="6">
    <location>
        <begin position="253"/>
        <end position="272"/>
    </location>
</feature>
<evidence type="ECO:0000256" key="3">
    <source>
        <dbReference type="ARBA" id="ARBA00022692"/>
    </source>
</evidence>
<name>A0A1U9KC31_9BACL</name>
<dbReference type="InterPro" id="IPR020846">
    <property type="entry name" value="MFS_dom"/>
</dbReference>
<feature type="transmembrane region" description="Helical" evidence="6">
    <location>
        <begin position="339"/>
        <end position="362"/>
    </location>
</feature>
<keyword evidence="5 6" id="KW-0472">Membrane</keyword>
<dbReference type="EMBL" id="CP019699">
    <property type="protein sequence ID" value="AQS57594.1"/>
    <property type="molecule type" value="Genomic_DNA"/>
</dbReference>
<evidence type="ECO:0000313" key="9">
    <source>
        <dbReference type="Proteomes" id="UP000188603"/>
    </source>
</evidence>
<feature type="transmembrane region" description="Helical" evidence="6">
    <location>
        <begin position="51"/>
        <end position="70"/>
    </location>
</feature>
<feature type="transmembrane region" description="Helical" evidence="6">
    <location>
        <begin position="208"/>
        <end position="233"/>
    </location>
</feature>
<feature type="domain" description="Major facilitator superfamily (MFS) profile" evidence="7">
    <location>
        <begin position="211"/>
        <end position="401"/>
    </location>
</feature>
<feature type="transmembrane region" description="Helical" evidence="6">
    <location>
        <begin position="305"/>
        <end position="327"/>
    </location>
</feature>
<keyword evidence="9" id="KW-1185">Reference proteome</keyword>
<feature type="transmembrane region" description="Helical" evidence="6">
    <location>
        <begin position="102"/>
        <end position="123"/>
    </location>
</feature>
<sequence length="401" mass="43196">MRIKDKVNVKRADIVLLIGIVAISANLRPAITSVGPLIGFIRDDMHLSNGLAGLLTTLPLVAFAVFSPLAPKFSRRLGIEMTLFLGLMTLVAGIMLRSTPSMSTLYTGTFTIGTAIAVSNVLLPSLIKQKFSDRVGLMTGVYTTFMGGFAALGSGVSVPLASHLGFGWRSALGFWAVLAAFAALVWLPQLRHQNRSGTSQRIDVKLGGLWRSPLAWQVTCFMGLQSSIFYVTVTWIPNLLHDSGMDPSTSGWMVSYMQLIGLPATFIVSVLADRRPNQKRIVFAISSLYIVAFAGLLSLKTAWVYVWITLLGIGQSSTISLALAFLALRARNAQQAAELSGMAQSVGYLLAAVGPVAIGYLYDLTQTWSVPLTVLMFVSFCMLFAGLGAGRNAYVTPDKNM</sequence>
<keyword evidence="2" id="KW-0813">Transport</keyword>
<dbReference type="PANTHER" id="PTHR23523">
    <property type="match status" value="1"/>
</dbReference>
<feature type="transmembrane region" description="Helical" evidence="6">
    <location>
        <begin position="77"/>
        <end position="96"/>
    </location>
</feature>
<evidence type="ECO:0000256" key="6">
    <source>
        <dbReference type="SAM" id="Phobius"/>
    </source>
</evidence>
<dbReference type="InterPro" id="IPR052524">
    <property type="entry name" value="MFS_Cyanate_Porter"/>
</dbReference>
<keyword evidence="3 6" id="KW-0812">Transmembrane</keyword>
<dbReference type="SUPFAM" id="SSF103473">
    <property type="entry name" value="MFS general substrate transporter"/>
    <property type="match status" value="1"/>
</dbReference>
<gene>
    <name evidence="8" type="ORF">B0W44_14565</name>
</gene>
<feature type="transmembrane region" description="Helical" evidence="6">
    <location>
        <begin position="166"/>
        <end position="187"/>
    </location>
</feature>
<dbReference type="Pfam" id="PF07690">
    <property type="entry name" value="MFS_1"/>
    <property type="match status" value="1"/>
</dbReference>